<dbReference type="AlphaFoldDB" id="A0A1S2P0X3"/>
<dbReference type="EMBL" id="MLYO01000120">
    <property type="protein sequence ID" value="OIJ86774.1"/>
    <property type="molecule type" value="Genomic_DNA"/>
</dbReference>
<name>A0A1S2P0X3_9ACTN</name>
<evidence type="ECO:0000256" key="1">
    <source>
        <dbReference type="SAM" id="MobiDB-lite"/>
    </source>
</evidence>
<dbReference type="RefSeq" id="WP_071386538.1">
    <property type="nucleotide sequence ID" value="NZ_MLYO01000120.1"/>
</dbReference>
<sequence length="87" mass="9408">MITSDPARLADLFTYEVDGHEAQFVRPADTSDIAWAVYDWGQYADTPRRGAERICMARRAYATRRLGGTPSAVGTASAGGQRLSSVA</sequence>
<reference evidence="2 3" key="1">
    <citation type="submission" date="2016-10" db="EMBL/GenBank/DDBJ databases">
        <title>Genome sequence of Streptomyces sp. MUSC 1.</title>
        <authorList>
            <person name="Lee L.-H."/>
            <person name="Ser H.-L."/>
            <person name="Law J.W.-F."/>
        </authorList>
    </citation>
    <scope>NUCLEOTIDE SEQUENCE [LARGE SCALE GENOMIC DNA]</scope>
    <source>
        <strain evidence="2 3">MUSC 1</strain>
    </source>
</reference>
<accession>A0A1S2P0X3</accession>
<comment type="caution">
    <text evidence="2">The sequence shown here is derived from an EMBL/GenBank/DDBJ whole genome shotgun (WGS) entry which is preliminary data.</text>
</comment>
<gene>
    <name evidence="2" type="ORF">BIV23_43625</name>
</gene>
<feature type="region of interest" description="Disordered" evidence="1">
    <location>
        <begin position="68"/>
        <end position="87"/>
    </location>
</feature>
<evidence type="ECO:0000313" key="2">
    <source>
        <dbReference type="EMBL" id="OIJ86774.1"/>
    </source>
</evidence>
<dbReference type="OrthoDB" id="9791657at2"/>
<proteinExistence type="predicted"/>
<dbReference type="Proteomes" id="UP000179642">
    <property type="component" value="Unassembled WGS sequence"/>
</dbReference>
<keyword evidence="3" id="KW-1185">Reference proteome</keyword>
<evidence type="ECO:0000313" key="3">
    <source>
        <dbReference type="Proteomes" id="UP000179642"/>
    </source>
</evidence>
<protein>
    <submittedName>
        <fullName evidence="2">Uncharacterized protein</fullName>
    </submittedName>
</protein>
<organism evidence="2 3">
    <name type="scientific">Streptomyces monashensis</name>
    <dbReference type="NCBI Taxonomy" id="1678012"/>
    <lineage>
        <taxon>Bacteria</taxon>
        <taxon>Bacillati</taxon>
        <taxon>Actinomycetota</taxon>
        <taxon>Actinomycetes</taxon>
        <taxon>Kitasatosporales</taxon>
        <taxon>Streptomycetaceae</taxon>
        <taxon>Streptomyces</taxon>
    </lineage>
</organism>